<organism evidence="1 2">
    <name type="scientific">Fusarium euwallaceae</name>
    <dbReference type="NCBI Taxonomy" id="1147111"/>
    <lineage>
        <taxon>Eukaryota</taxon>
        <taxon>Fungi</taxon>
        <taxon>Dikarya</taxon>
        <taxon>Ascomycota</taxon>
        <taxon>Pezizomycotina</taxon>
        <taxon>Sordariomycetes</taxon>
        <taxon>Hypocreomycetidae</taxon>
        <taxon>Hypocreales</taxon>
        <taxon>Nectriaceae</taxon>
        <taxon>Fusarium</taxon>
        <taxon>Fusarium solani species complex</taxon>
    </lineage>
</organism>
<dbReference type="EMBL" id="MIKF01000185">
    <property type="protein sequence ID" value="RTE75467.1"/>
    <property type="molecule type" value="Genomic_DNA"/>
</dbReference>
<dbReference type="AlphaFoldDB" id="A0A430LIE3"/>
<evidence type="ECO:0000313" key="1">
    <source>
        <dbReference type="EMBL" id="RTE75467.1"/>
    </source>
</evidence>
<reference evidence="1 2" key="1">
    <citation type="submission" date="2017-06" db="EMBL/GenBank/DDBJ databases">
        <title>Comparative genomic analysis of Ambrosia Fusariam Clade fungi.</title>
        <authorList>
            <person name="Stajich J.E."/>
            <person name="Carrillo J."/>
            <person name="Kijimoto T."/>
            <person name="Eskalen A."/>
            <person name="O'Donnell K."/>
            <person name="Kasson M."/>
        </authorList>
    </citation>
    <scope>NUCLEOTIDE SEQUENCE [LARGE SCALE GENOMIC DNA]</scope>
    <source>
        <strain evidence="1 2">UCR1854</strain>
    </source>
</reference>
<gene>
    <name evidence="1" type="ORF">BHE90_010083</name>
</gene>
<name>A0A430LIE3_9HYPO</name>
<keyword evidence="2" id="KW-1185">Reference proteome</keyword>
<proteinExistence type="predicted"/>
<dbReference type="Proteomes" id="UP000287124">
    <property type="component" value="Unassembled WGS sequence"/>
</dbReference>
<comment type="caution">
    <text evidence="1">The sequence shown here is derived from an EMBL/GenBank/DDBJ whole genome shotgun (WGS) entry which is preliminary data.</text>
</comment>
<evidence type="ECO:0000313" key="2">
    <source>
        <dbReference type="Proteomes" id="UP000287124"/>
    </source>
</evidence>
<accession>A0A430LIE3</accession>
<protein>
    <submittedName>
        <fullName evidence="1">Uncharacterized protein</fullName>
    </submittedName>
</protein>
<sequence length="216" mass="23739">MKIITTTRVFKNAVESTNLSLQDFRLGPGQTNTRRLSTLPEEVRSVVRAYNTEDDKFPEILRQFKSQGLALRYDAGPDLVWTEDAMYPPEGRIGVCIIFPKPQTSQNEWKIPECSNPVDEAQPKATEQKTSSDLAVTLEPVGAAGLPVISSEQKLQIEIGQAIPGGGSSSRPAAATPQLRPGDIIVLNAYEYLRVKAGGIAMVLILYRPYQHETGQ</sequence>